<dbReference type="SMART" id="SM00382">
    <property type="entry name" value="AAA"/>
    <property type="match status" value="2"/>
</dbReference>
<accession>A0A0W0XW26</accession>
<dbReference type="InterPro" id="IPR003439">
    <property type="entry name" value="ABC_transporter-like_ATP-bd"/>
</dbReference>
<dbReference type="GO" id="GO:0016887">
    <property type="term" value="F:ATP hydrolysis activity"/>
    <property type="evidence" value="ECO:0007669"/>
    <property type="project" value="InterPro"/>
</dbReference>
<evidence type="ECO:0000259" key="10">
    <source>
        <dbReference type="PROSITE" id="PS50893"/>
    </source>
</evidence>
<dbReference type="NCBIfam" id="NF007739">
    <property type="entry name" value="PRK10419.1"/>
    <property type="match status" value="2"/>
</dbReference>
<dbReference type="EC" id="7.4.2.9" evidence="8"/>
<keyword evidence="6" id="KW-0067">ATP-binding</keyword>
<evidence type="ECO:0000256" key="6">
    <source>
        <dbReference type="ARBA" id="ARBA00022840"/>
    </source>
</evidence>
<evidence type="ECO:0000256" key="9">
    <source>
        <dbReference type="ARBA" id="ARBA00047356"/>
    </source>
</evidence>
<dbReference type="Pfam" id="PF00005">
    <property type="entry name" value="ABC_tran"/>
    <property type="match status" value="2"/>
</dbReference>
<keyword evidence="7" id="KW-0472">Membrane</keyword>
<evidence type="ECO:0000313" key="12">
    <source>
        <dbReference type="Proteomes" id="UP000054608"/>
    </source>
</evidence>
<reference evidence="11 12" key="1">
    <citation type="submission" date="2015-11" db="EMBL/GenBank/DDBJ databases">
        <title>Genomic analysis of 38 Legionella species identifies large and diverse effector repertoires.</title>
        <authorList>
            <person name="Burstein D."/>
            <person name="Amaro F."/>
            <person name="Zusman T."/>
            <person name="Lifshitz Z."/>
            <person name="Cohen O."/>
            <person name="Gilbert J.A."/>
            <person name="Pupko T."/>
            <person name="Shuman H.A."/>
            <person name="Segal G."/>
        </authorList>
    </citation>
    <scope>NUCLEOTIDE SEQUENCE [LARGE SCALE GENOMIC DNA]</scope>
    <source>
        <strain evidence="11 12">WA-270A-C2</strain>
    </source>
</reference>
<dbReference type="GO" id="GO:0055085">
    <property type="term" value="P:transmembrane transport"/>
    <property type="evidence" value="ECO:0007669"/>
    <property type="project" value="UniProtKB-ARBA"/>
</dbReference>
<evidence type="ECO:0000256" key="3">
    <source>
        <dbReference type="ARBA" id="ARBA00022448"/>
    </source>
</evidence>
<dbReference type="STRING" id="458.Lrub_1038"/>
<dbReference type="InterPro" id="IPR050388">
    <property type="entry name" value="ABC_Ni/Peptide_Import"/>
</dbReference>
<dbReference type="Pfam" id="PF08352">
    <property type="entry name" value="oligo_HPY"/>
    <property type="match status" value="2"/>
</dbReference>
<dbReference type="PATRIC" id="fig|458.5.peg.1075"/>
<proteinExistence type="inferred from homology"/>
<gene>
    <name evidence="11" type="ORF">Lrub_1038</name>
</gene>
<feature type="domain" description="ABC transporter" evidence="10">
    <location>
        <begin position="347"/>
        <end position="595"/>
    </location>
</feature>
<keyword evidence="5" id="KW-0547">Nucleotide-binding</keyword>
<keyword evidence="3" id="KW-0813">Transport</keyword>
<evidence type="ECO:0000256" key="2">
    <source>
        <dbReference type="ARBA" id="ARBA00005417"/>
    </source>
</evidence>
<comment type="similarity">
    <text evidence="2">Belongs to the ABC transporter superfamily.</text>
</comment>
<dbReference type="NCBIfam" id="TIGR01727">
    <property type="entry name" value="oligo_HPY"/>
    <property type="match status" value="1"/>
</dbReference>
<dbReference type="AlphaFoldDB" id="A0A0W0XW26"/>
<dbReference type="PANTHER" id="PTHR43297">
    <property type="entry name" value="OLIGOPEPTIDE TRANSPORT ATP-BINDING PROTEIN APPD"/>
    <property type="match status" value="1"/>
</dbReference>
<dbReference type="InterPro" id="IPR027417">
    <property type="entry name" value="P-loop_NTPase"/>
</dbReference>
<dbReference type="PANTHER" id="PTHR43297:SF2">
    <property type="entry name" value="DIPEPTIDE TRANSPORT ATP-BINDING PROTEIN DPPD"/>
    <property type="match status" value="1"/>
</dbReference>
<keyword evidence="4" id="KW-1003">Cell membrane</keyword>
<dbReference type="EMBL" id="LNYT01000007">
    <property type="protein sequence ID" value="KTD48687.1"/>
    <property type="molecule type" value="Genomic_DNA"/>
</dbReference>
<dbReference type="RefSeq" id="WP_058531130.1">
    <property type="nucleotide sequence ID" value="NZ_CAAAIN010000001.1"/>
</dbReference>
<feature type="domain" description="ABC transporter" evidence="10">
    <location>
        <begin position="7"/>
        <end position="257"/>
    </location>
</feature>
<dbReference type="InterPro" id="IPR017871">
    <property type="entry name" value="ABC_transporter-like_CS"/>
</dbReference>
<dbReference type="GO" id="GO:0005524">
    <property type="term" value="F:ATP binding"/>
    <property type="evidence" value="ECO:0007669"/>
    <property type="project" value="UniProtKB-KW"/>
</dbReference>
<dbReference type="InterPro" id="IPR013563">
    <property type="entry name" value="Oligopep_ABC_C"/>
</dbReference>
<sequence>MSQPAEIKHLRVGFETAETTITAVDDISFNLIPGETMALLGESGCGKSLTSLALMRLLPPYGVYGQDSEVQVQGEDLLRLPESMMRQLRGRRLAIIFQEPMTALNPVLKIGEQLAEALRQSDKKFNHASLQKRMVSLLKEVEIPEPELRLNQYPHQLSGGQKQRVVIAMALANHPEILIADEPTTALDVTIQAQILQLLKKLQQEHQMSMLLITHDLSVVKAVADRVSVMYAGQLVEQATVDEFFSQIKHPYSQQLFASLPEFNKRGHRLQTIAGSVPSLDAMPPGCRFHPRCAHRFAPCDVIEPALQDVDQRLVRCHLYPEHREPPPLQEVQQRWEKQAVADEVILRAENLRVDFILGKRLFHKGQVLHAVDNLSLTLRRGKTLALVGESGCGKTTASRALLRLLPITSGEIVYRDQDIRALRGKALRDYRKKVQIVFQDPFSSMNPRMTVGEIIAEGMQAQGMAAKRIAERQRWLLERVNLPQKSLDRYPHQFSGGQRQRICIARALATEPDIVICDEPTSALDVSVQAQILNLLKELQQELGMAYLFITHNMAVVSYMADDVMVMRKGRCVEEGSCDAIFKHPQQAYTRQLLASVLQI</sequence>
<evidence type="ECO:0000256" key="4">
    <source>
        <dbReference type="ARBA" id="ARBA00022475"/>
    </source>
</evidence>
<comment type="caution">
    <text evidence="11">The sequence shown here is derived from an EMBL/GenBank/DDBJ whole genome shotgun (WGS) entry which is preliminary data.</text>
</comment>
<dbReference type="CDD" id="cd03257">
    <property type="entry name" value="ABC_NikE_OppD_transporters"/>
    <property type="match status" value="2"/>
</dbReference>
<dbReference type="OrthoDB" id="9784450at2"/>
<dbReference type="Gene3D" id="3.40.50.300">
    <property type="entry name" value="P-loop containing nucleotide triphosphate hydrolases"/>
    <property type="match status" value="2"/>
</dbReference>
<comment type="catalytic activity">
    <reaction evidence="9">
        <text>a dipeptide(out) + ATP + H2O = a dipeptide(in) + ADP + phosphate + H(+)</text>
        <dbReference type="Rhea" id="RHEA:23120"/>
        <dbReference type="ChEBI" id="CHEBI:15377"/>
        <dbReference type="ChEBI" id="CHEBI:15378"/>
        <dbReference type="ChEBI" id="CHEBI:30616"/>
        <dbReference type="ChEBI" id="CHEBI:43474"/>
        <dbReference type="ChEBI" id="CHEBI:90799"/>
        <dbReference type="ChEBI" id="CHEBI:456216"/>
        <dbReference type="EC" id="7.4.2.9"/>
    </reaction>
</comment>
<dbReference type="GO" id="GO:0005886">
    <property type="term" value="C:plasma membrane"/>
    <property type="evidence" value="ECO:0007669"/>
    <property type="project" value="UniProtKB-SubCell"/>
</dbReference>
<dbReference type="Proteomes" id="UP000054608">
    <property type="component" value="Unassembled WGS sequence"/>
</dbReference>
<evidence type="ECO:0000313" key="11">
    <source>
        <dbReference type="EMBL" id="KTD48687.1"/>
    </source>
</evidence>
<dbReference type="GO" id="GO:0015833">
    <property type="term" value="P:peptide transport"/>
    <property type="evidence" value="ECO:0007669"/>
    <property type="project" value="InterPro"/>
</dbReference>
<dbReference type="PROSITE" id="PS50893">
    <property type="entry name" value="ABC_TRANSPORTER_2"/>
    <property type="match status" value="2"/>
</dbReference>
<dbReference type="NCBIfam" id="NF008453">
    <property type="entry name" value="PRK11308.1"/>
    <property type="match status" value="2"/>
</dbReference>
<evidence type="ECO:0000256" key="8">
    <source>
        <dbReference type="ARBA" id="ARBA00038852"/>
    </source>
</evidence>
<organism evidence="11 12">
    <name type="scientific">Legionella rubrilucens</name>
    <dbReference type="NCBI Taxonomy" id="458"/>
    <lineage>
        <taxon>Bacteria</taxon>
        <taxon>Pseudomonadati</taxon>
        <taxon>Pseudomonadota</taxon>
        <taxon>Gammaproteobacteria</taxon>
        <taxon>Legionellales</taxon>
        <taxon>Legionellaceae</taxon>
        <taxon>Legionella</taxon>
    </lineage>
</organism>
<dbReference type="FunFam" id="3.40.50.300:FF:000016">
    <property type="entry name" value="Oligopeptide ABC transporter ATP-binding component"/>
    <property type="match status" value="2"/>
</dbReference>
<comment type="subcellular location">
    <subcellularLocation>
        <location evidence="1">Cell inner membrane</location>
        <topology evidence="1">Peripheral membrane protein</topology>
    </subcellularLocation>
</comment>
<name>A0A0W0XW26_9GAMM</name>
<keyword evidence="12" id="KW-1185">Reference proteome</keyword>
<dbReference type="SUPFAM" id="SSF52540">
    <property type="entry name" value="P-loop containing nucleoside triphosphate hydrolases"/>
    <property type="match status" value="2"/>
</dbReference>
<evidence type="ECO:0000256" key="5">
    <source>
        <dbReference type="ARBA" id="ARBA00022741"/>
    </source>
</evidence>
<protein>
    <recommendedName>
        <fullName evidence="8">ABC-type dipeptide transporter</fullName>
        <ecNumber evidence="8">7.4.2.9</ecNumber>
    </recommendedName>
</protein>
<evidence type="ECO:0000256" key="1">
    <source>
        <dbReference type="ARBA" id="ARBA00004417"/>
    </source>
</evidence>
<dbReference type="PROSITE" id="PS00211">
    <property type="entry name" value="ABC_TRANSPORTER_1"/>
    <property type="match status" value="2"/>
</dbReference>
<dbReference type="InterPro" id="IPR003593">
    <property type="entry name" value="AAA+_ATPase"/>
</dbReference>
<evidence type="ECO:0000256" key="7">
    <source>
        <dbReference type="ARBA" id="ARBA00023136"/>
    </source>
</evidence>